<dbReference type="InterPro" id="IPR006342">
    <property type="entry name" value="FkbM_mtfrase"/>
</dbReference>
<dbReference type="Gene3D" id="3.10.129.110">
    <property type="entry name" value="Polyketide synthase dehydratase"/>
    <property type="match status" value="1"/>
</dbReference>
<dbReference type="InterPro" id="IPR010033">
    <property type="entry name" value="HAD_SF_ppase_IIIC"/>
</dbReference>
<dbReference type="InterPro" id="IPR010037">
    <property type="entry name" value="FkbH_domain"/>
</dbReference>
<dbReference type="GO" id="GO:0004312">
    <property type="term" value="F:fatty acid synthase activity"/>
    <property type="evidence" value="ECO:0007669"/>
    <property type="project" value="TreeGrafter"/>
</dbReference>
<dbReference type="RefSeq" id="WP_264320517.1">
    <property type="nucleotide sequence ID" value="NZ_JADEXN010000068.1"/>
</dbReference>
<dbReference type="GO" id="GO:0008168">
    <property type="term" value="F:methyltransferase activity"/>
    <property type="evidence" value="ECO:0007669"/>
    <property type="project" value="UniProtKB-KW"/>
</dbReference>
<feature type="active site" description="Proton acceptor; for dehydratase activity" evidence="3">
    <location>
        <position position="49"/>
    </location>
</feature>
<dbReference type="GO" id="GO:0006633">
    <property type="term" value="P:fatty acid biosynthetic process"/>
    <property type="evidence" value="ECO:0007669"/>
    <property type="project" value="TreeGrafter"/>
</dbReference>
<dbReference type="InterPro" id="IPR049552">
    <property type="entry name" value="PKS_DH_N"/>
</dbReference>
<dbReference type="AlphaFoldDB" id="A0A928VVW9"/>
<dbReference type="InterPro" id="IPR023214">
    <property type="entry name" value="HAD_sf"/>
</dbReference>
<dbReference type="InterPro" id="IPR049900">
    <property type="entry name" value="PKS_mFAS_DH"/>
</dbReference>
<dbReference type="InterPro" id="IPR042104">
    <property type="entry name" value="PKS_dehydratase_sf"/>
</dbReference>
<feature type="active site" description="Proton donor; for dehydratase activity" evidence="3">
    <location>
        <position position="214"/>
    </location>
</feature>
<dbReference type="PROSITE" id="PS52019">
    <property type="entry name" value="PKS_MFAS_DH"/>
    <property type="match status" value="1"/>
</dbReference>
<proteinExistence type="predicted"/>
<dbReference type="Pfam" id="PF21089">
    <property type="entry name" value="PKS_DH_N"/>
    <property type="match status" value="1"/>
</dbReference>
<sequence length="983" mass="109337">MTLAIDRISPISARPSQHPLLGASLQAHQGNHQFESKVRVNSPAFLAHHCVYNSAIFPAAAYLEMALAAGTSVFSRDTSNLGQTIEDFVIHQALMLSEEETQTVRLHCTPQGTDTASFKITSGNDGKLHTSGKLTPTGTIPPATNLAQQAQTLESASISDYYNGCRERGIDYGTSFQVIEELWAQDGEALARVQLQEAAILNIESYLAHPILIDTAFQVLWAALPESLQGVTYLPVGIERFSCYRSLPARLWSHARIRPTTEANPQRLVADICLFDDRGEVAVEMVGVFIERVNGKSLNRSPTSTIAVTATFTAEPVEKPLVFWSNELDRPAEIQFAPYNQVFQALLDPGSVLNQNTDGTNLVLLRLEDWGRPDRPSLPKVDEARKAEVFGNQPRHTLADGLEIAHLNRYETDYLYKEIFLDRAYLRNGITLKDDACVIDIGANIGLFGLFVQRQAPNARIYAFEPAPHTFERLQSNIALYCKGAKAFNCGLADRNRTETFTFYPNSSVFSGFFADSHDDEQAIRAVVLNMLGKYNALEGEELEAWADELMAGRLDVETYQAQLRSLSDVIDAEGIDRIDLLKLDAEKSELPVLQGIEARHWSMIQQMVVEVHDREGHIIAEVKQLLIDKGFHLHIDEETLLHGSGLYNIYATRPGQAAVGDGTDLAKIEQTVDEFADALSAATGRSKAPHLVCVCPPTPDADREFFQRMEERLAQRLAGVSGASLLKSAEVNRMYPVEDYYDDRGDEFGRVPYTPAFFTALGTAISRKIHTLQSAPYKVVVLDCDNTLWKGVCGEDGADGVAIDAEYRALQEFMVNCADAGMLLCLCSKNVEADVWAVFDRRSDMPLTRDRIVAAKINWQPKSENLKALATELNLGLDSFIFIDDNPIECAEVQANCPEVLTLELPTQTDRIPQFLTHTWAFDRTGRTQEDAKRAQFYQQNLQREAFRAAVPTFDDFLVRLNLQVTIAPVTPAQFHRVAQLT</sequence>
<dbReference type="Gene3D" id="3.40.50.1110">
    <property type="entry name" value="SGNH hydrolase"/>
    <property type="match status" value="1"/>
</dbReference>
<feature type="non-terminal residue" evidence="5">
    <location>
        <position position="983"/>
    </location>
</feature>
<dbReference type="Pfam" id="PF05050">
    <property type="entry name" value="Methyltransf_21"/>
    <property type="match status" value="1"/>
</dbReference>
<dbReference type="SUPFAM" id="SSF53335">
    <property type="entry name" value="S-adenosyl-L-methionine-dependent methyltransferases"/>
    <property type="match status" value="1"/>
</dbReference>
<dbReference type="InterPro" id="IPR036412">
    <property type="entry name" value="HAD-like_sf"/>
</dbReference>
<keyword evidence="5" id="KW-0808">Transferase</keyword>
<dbReference type="PANTHER" id="PTHR43775">
    <property type="entry name" value="FATTY ACID SYNTHASE"/>
    <property type="match status" value="1"/>
</dbReference>
<dbReference type="Proteomes" id="UP000621799">
    <property type="component" value="Unassembled WGS sequence"/>
</dbReference>
<reference evidence="5" key="1">
    <citation type="submission" date="2020-10" db="EMBL/GenBank/DDBJ databases">
        <authorList>
            <person name="Castelo-Branco R."/>
            <person name="Eusebio N."/>
            <person name="Adriana R."/>
            <person name="Vieira A."/>
            <person name="Brugerolle De Fraissinette N."/>
            <person name="Rezende De Castro R."/>
            <person name="Schneider M.P."/>
            <person name="Vasconcelos V."/>
            <person name="Leao P.N."/>
        </authorList>
    </citation>
    <scope>NUCLEOTIDE SEQUENCE</scope>
    <source>
        <strain evidence="5">LEGE 11467</strain>
    </source>
</reference>
<dbReference type="InterPro" id="IPR049551">
    <property type="entry name" value="PKS_DH_C"/>
</dbReference>
<keyword evidence="2" id="KW-0597">Phosphoprotein</keyword>
<evidence type="ECO:0000256" key="2">
    <source>
        <dbReference type="ARBA" id="ARBA00022553"/>
    </source>
</evidence>
<protein>
    <submittedName>
        <fullName evidence="5">FkbM family methyltransferase</fullName>
    </submittedName>
</protein>
<dbReference type="NCBIfam" id="TIGR01444">
    <property type="entry name" value="fkbM_fam"/>
    <property type="match status" value="1"/>
</dbReference>
<feature type="domain" description="PKS/mFAS DH" evidence="4">
    <location>
        <begin position="18"/>
        <end position="299"/>
    </location>
</feature>
<dbReference type="PANTHER" id="PTHR43775:SF37">
    <property type="entry name" value="SI:DKEY-61P9.11"/>
    <property type="match status" value="1"/>
</dbReference>
<feature type="region of interest" description="N-terminal hotdog fold" evidence="3">
    <location>
        <begin position="18"/>
        <end position="141"/>
    </location>
</feature>
<accession>A0A928VVW9</accession>
<comment type="caution">
    <text evidence="5">The sequence shown here is derived from an EMBL/GenBank/DDBJ whole genome shotgun (WGS) entry which is preliminary data.</text>
</comment>
<organism evidence="5 6">
    <name type="scientific">Zarconia navalis LEGE 11467</name>
    <dbReference type="NCBI Taxonomy" id="1828826"/>
    <lineage>
        <taxon>Bacteria</taxon>
        <taxon>Bacillati</taxon>
        <taxon>Cyanobacteriota</taxon>
        <taxon>Cyanophyceae</taxon>
        <taxon>Oscillatoriophycideae</taxon>
        <taxon>Oscillatoriales</taxon>
        <taxon>Oscillatoriales incertae sedis</taxon>
        <taxon>Zarconia</taxon>
        <taxon>Zarconia navalis</taxon>
    </lineage>
</organism>
<dbReference type="Pfam" id="PF14765">
    <property type="entry name" value="PS-DH"/>
    <property type="match status" value="1"/>
</dbReference>
<feature type="region of interest" description="C-terminal hotdog fold" evidence="3">
    <location>
        <begin position="153"/>
        <end position="299"/>
    </location>
</feature>
<dbReference type="GO" id="GO:0032259">
    <property type="term" value="P:methylation"/>
    <property type="evidence" value="ECO:0007669"/>
    <property type="project" value="UniProtKB-KW"/>
</dbReference>
<keyword evidence="5" id="KW-0489">Methyltransferase</keyword>
<evidence type="ECO:0000313" key="5">
    <source>
        <dbReference type="EMBL" id="MBE9040263.1"/>
    </source>
</evidence>
<dbReference type="EMBL" id="JADEXN010000068">
    <property type="protein sequence ID" value="MBE9040263.1"/>
    <property type="molecule type" value="Genomic_DNA"/>
</dbReference>
<keyword evidence="6" id="KW-1185">Reference proteome</keyword>
<dbReference type="InterPro" id="IPR050091">
    <property type="entry name" value="PKS_NRPS_Biosynth_Enz"/>
</dbReference>
<dbReference type="SMART" id="SM00826">
    <property type="entry name" value="PKS_DH"/>
    <property type="match status" value="1"/>
</dbReference>
<dbReference type="InterPro" id="IPR029063">
    <property type="entry name" value="SAM-dependent_MTases_sf"/>
</dbReference>
<dbReference type="InterPro" id="IPR036514">
    <property type="entry name" value="SGNH_hydro_sf"/>
</dbReference>
<dbReference type="NCBIfam" id="TIGR01681">
    <property type="entry name" value="HAD-SF-IIIC"/>
    <property type="match status" value="1"/>
</dbReference>
<keyword evidence="1" id="KW-0596">Phosphopantetheine</keyword>
<evidence type="ECO:0000259" key="4">
    <source>
        <dbReference type="PROSITE" id="PS52019"/>
    </source>
</evidence>
<evidence type="ECO:0000256" key="3">
    <source>
        <dbReference type="PROSITE-ProRule" id="PRU01363"/>
    </source>
</evidence>
<evidence type="ECO:0000256" key="1">
    <source>
        <dbReference type="ARBA" id="ARBA00022450"/>
    </source>
</evidence>
<dbReference type="NCBIfam" id="TIGR01686">
    <property type="entry name" value="FkbH"/>
    <property type="match status" value="1"/>
</dbReference>
<dbReference type="Gene3D" id="3.40.50.150">
    <property type="entry name" value="Vaccinia Virus protein VP39"/>
    <property type="match status" value="1"/>
</dbReference>
<dbReference type="Gene3D" id="3.40.50.1000">
    <property type="entry name" value="HAD superfamily/HAD-like"/>
    <property type="match status" value="1"/>
</dbReference>
<dbReference type="SUPFAM" id="SSF56784">
    <property type="entry name" value="HAD-like"/>
    <property type="match status" value="1"/>
</dbReference>
<gene>
    <name evidence="5" type="ORF">IQ235_05585</name>
</gene>
<evidence type="ECO:0000313" key="6">
    <source>
        <dbReference type="Proteomes" id="UP000621799"/>
    </source>
</evidence>
<name>A0A928VVW9_9CYAN</name>
<dbReference type="InterPro" id="IPR020807">
    <property type="entry name" value="PKS_DH"/>
</dbReference>